<dbReference type="InterPro" id="IPR014196">
    <property type="entry name" value="SpoIIM"/>
</dbReference>
<accession>A0A0E3MA15</accession>
<dbReference type="HOGENOM" id="CLU_085980_0_0_9"/>
<dbReference type="Pfam" id="PF01944">
    <property type="entry name" value="SpoIIM"/>
    <property type="match status" value="1"/>
</dbReference>
<evidence type="ECO:0000313" key="3">
    <source>
        <dbReference type="Proteomes" id="UP000033115"/>
    </source>
</evidence>
<evidence type="ECO:0000256" key="1">
    <source>
        <dbReference type="SAM" id="Phobius"/>
    </source>
</evidence>
<dbReference type="KEGG" id="csq:CSCA_2982"/>
<feature type="transmembrane region" description="Helical" evidence="1">
    <location>
        <begin position="109"/>
        <end position="132"/>
    </location>
</feature>
<organism evidence="2 3">
    <name type="scientific">Clostridium scatologenes</name>
    <dbReference type="NCBI Taxonomy" id="1548"/>
    <lineage>
        <taxon>Bacteria</taxon>
        <taxon>Bacillati</taxon>
        <taxon>Bacillota</taxon>
        <taxon>Clostridia</taxon>
        <taxon>Eubacteriales</taxon>
        <taxon>Clostridiaceae</taxon>
        <taxon>Clostridium</taxon>
    </lineage>
</organism>
<keyword evidence="1" id="KW-1133">Transmembrane helix</keyword>
<reference evidence="2 3" key="1">
    <citation type="journal article" date="2015" name="J. Biotechnol.">
        <title>Complete genome sequence of a malodorant-producing acetogen, Clostridium scatologenes ATCC 25775(T).</title>
        <authorList>
            <person name="Zhu Z."/>
            <person name="Guo T."/>
            <person name="Zheng H."/>
            <person name="Song T."/>
            <person name="Ouyang P."/>
            <person name="Xie J."/>
        </authorList>
    </citation>
    <scope>NUCLEOTIDE SEQUENCE [LARGE SCALE GENOMIC DNA]</scope>
    <source>
        <strain evidence="2 3">ATCC 25775</strain>
    </source>
</reference>
<keyword evidence="1" id="KW-0472">Membrane</keyword>
<gene>
    <name evidence="2" type="ORF">CSCA_2982</name>
</gene>
<feature type="transmembrane region" description="Helical" evidence="1">
    <location>
        <begin position="171"/>
        <end position="195"/>
    </location>
</feature>
<dbReference type="InterPro" id="IPR002798">
    <property type="entry name" value="SpoIIM-like"/>
</dbReference>
<dbReference type="STRING" id="1548.CSCA_2982"/>
<dbReference type="EMBL" id="CP009933">
    <property type="protein sequence ID" value="AKA70107.1"/>
    <property type="molecule type" value="Genomic_DNA"/>
</dbReference>
<feature type="transmembrane region" description="Helical" evidence="1">
    <location>
        <begin position="138"/>
        <end position="159"/>
    </location>
</feature>
<dbReference type="PIRSF" id="PIRSF038973">
    <property type="entry name" value="SpoIIM"/>
    <property type="match status" value="1"/>
</dbReference>
<dbReference type="RefSeq" id="WP_029161189.1">
    <property type="nucleotide sequence ID" value="NZ_CP009933.1"/>
</dbReference>
<protein>
    <submittedName>
        <fullName evidence="2">Stage II sporulation protein M</fullName>
    </submittedName>
</protein>
<name>A0A0E3MA15_CLOSL</name>
<dbReference type="Proteomes" id="UP000033115">
    <property type="component" value="Chromosome"/>
</dbReference>
<dbReference type="AlphaFoldDB" id="A0A0E3MA15"/>
<evidence type="ECO:0000313" key="2">
    <source>
        <dbReference type="EMBL" id="AKA70107.1"/>
    </source>
</evidence>
<keyword evidence="1" id="KW-0812">Transmembrane</keyword>
<sequence length="216" mass="24050">MSENKVLGLLNKHVQSNFWLYIISLLCICTGIVLGMYSVRYMGSFDKTDLLSYIKNFNAAINSGNISYKSIFSETLKSNVPILLAMWFLGLTMIGIPIILIIDIMKGFTIGFTISFMVNGMGMKGMMFSLLGVLPQNIIYIPCFILASVIAMDFSMAILKDKSNRQWTSNIWVMVTSYSLSFLLVAAVMFVGFLMETYATPNIVKFVIASVGSIII</sequence>
<feature type="transmembrane region" description="Helical" evidence="1">
    <location>
        <begin position="18"/>
        <end position="39"/>
    </location>
</feature>
<feature type="transmembrane region" description="Helical" evidence="1">
    <location>
        <begin position="82"/>
        <end position="102"/>
    </location>
</feature>
<keyword evidence="3" id="KW-1185">Reference proteome</keyword>
<proteinExistence type="predicted"/>
<dbReference type="NCBIfam" id="TIGR02831">
    <property type="entry name" value="spo_II_M"/>
    <property type="match status" value="1"/>
</dbReference>